<proteinExistence type="predicted"/>
<dbReference type="EMBL" id="JAMXLY010000034">
    <property type="protein sequence ID" value="MCO6025971.1"/>
    <property type="molecule type" value="Genomic_DNA"/>
</dbReference>
<keyword evidence="2" id="KW-1185">Reference proteome</keyword>
<organism evidence="1 2">
    <name type="scientific">Segatella cerevisiae</name>
    <dbReference type="NCBI Taxonomy" id="2053716"/>
    <lineage>
        <taxon>Bacteria</taxon>
        <taxon>Pseudomonadati</taxon>
        <taxon>Bacteroidota</taxon>
        <taxon>Bacteroidia</taxon>
        <taxon>Bacteroidales</taxon>
        <taxon>Prevotellaceae</taxon>
        <taxon>Segatella</taxon>
    </lineage>
</organism>
<dbReference type="RefSeq" id="WP_252761328.1">
    <property type="nucleotide sequence ID" value="NZ_JAMXLY010000034.1"/>
</dbReference>
<evidence type="ECO:0000313" key="2">
    <source>
        <dbReference type="Proteomes" id="UP001204015"/>
    </source>
</evidence>
<dbReference type="Proteomes" id="UP001204015">
    <property type="component" value="Unassembled WGS sequence"/>
</dbReference>
<dbReference type="Pfam" id="PF10117">
    <property type="entry name" value="McrBC"/>
    <property type="match status" value="1"/>
</dbReference>
<name>A0ABT1BY10_9BACT</name>
<sequence>MMKCKDNSSTPIDATENPDHLRQLAKPTIQELCDAGYPGLLIFPNDIKQTNDQIGPEHIFTIEGDQLLTGNIMGFIGYKGTKVSIRSRFTDDENDYFLHYMLQKVFSFNLFNLNFTTDEERVFDFLVFMFPHFLNNAFRQGLFKEYRTRQYNNSNVRGRINMERHLRSNLPFMGKVAYDVREFSFDNSITELIRHTIELIKQLPKIGNILSGSHETSDNVKTVIRATPNYLRHNRKKVMDDNRRPLVHPYYYAYRDLQKFCLCILCHEELKYGKDDKEIHGILFDGAWLWEEYLDTILSHKGFKHPRNKAETGRICLFEDGSGWRYPDFWKDDFILDAKYKRFGNKKVSEINRDDLHQVITYMWIQKASHGGFVFPLRSGETVGSSEMLRGYPGTMSLYGVKIDQNCISYSAFCKAMIENEKNLIDKI</sequence>
<gene>
    <name evidence="1" type="ORF">NG821_08995</name>
</gene>
<dbReference type="PANTHER" id="PTHR38733:SF1">
    <property type="entry name" value="TYPE IV METHYL-DIRECTED RESTRICTION ENZYME ECOKMCRBC"/>
    <property type="match status" value="1"/>
</dbReference>
<comment type="caution">
    <text evidence="1">The sequence shown here is derived from an EMBL/GenBank/DDBJ whole genome shotgun (WGS) entry which is preliminary data.</text>
</comment>
<dbReference type="InterPro" id="IPR019292">
    <property type="entry name" value="McrC"/>
</dbReference>
<reference evidence="1 2" key="1">
    <citation type="submission" date="2022-06" db="EMBL/GenBank/DDBJ databases">
        <title>A taxonomic note on the genus Prevotella: Description of four novel genera and emended description of the genera Hallella and Xylanibacter.</title>
        <authorList>
            <person name="Hitch T.C.A."/>
        </authorList>
    </citation>
    <scope>NUCLEOTIDE SEQUENCE [LARGE SCALE GENOMIC DNA]</scope>
    <source>
        <strain evidence="1 2">DSM 100619</strain>
    </source>
</reference>
<protein>
    <submittedName>
        <fullName evidence="1">Uncharacterized protein</fullName>
    </submittedName>
</protein>
<accession>A0ABT1BY10</accession>
<dbReference type="PANTHER" id="PTHR38733">
    <property type="entry name" value="PROTEIN MCRC"/>
    <property type="match status" value="1"/>
</dbReference>
<evidence type="ECO:0000313" key="1">
    <source>
        <dbReference type="EMBL" id="MCO6025971.1"/>
    </source>
</evidence>